<evidence type="ECO:0000313" key="1">
    <source>
        <dbReference type="EMBL" id="JAG27933.1"/>
    </source>
</evidence>
<reference evidence="3" key="3">
    <citation type="submission" date="2014-09" db="EMBL/GenBank/DDBJ databases">
        <authorList>
            <person name="Magalhaes I.L.F."/>
            <person name="Oliveira U."/>
            <person name="Santos F.R."/>
            <person name="Vidigal T.H.D.A."/>
            <person name="Brescovit A.D."/>
            <person name="Santos A.J."/>
        </authorList>
    </citation>
    <scope>NUCLEOTIDE SEQUENCE</scope>
</reference>
<dbReference type="EMBL" id="GBHO01015670">
    <property type="protein sequence ID" value="JAG27934.1"/>
    <property type="molecule type" value="Transcribed_RNA"/>
</dbReference>
<accession>A0A0A9Y6Z0</accession>
<name>A0A0A9Y6Z0_LYGHE</name>
<evidence type="ECO:0000313" key="3">
    <source>
        <dbReference type="EMBL" id="JAG61241.1"/>
    </source>
</evidence>
<evidence type="ECO:0000313" key="2">
    <source>
        <dbReference type="EMBL" id="JAG27934.1"/>
    </source>
</evidence>
<protein>
    <submittedName>
        <fullName evidence="2">Uncharacterized protein</fullName>
    </submittedName>
</protein>
<dbReference type="AlphaFoldDB" id="A0A0A9Y6Z0"/>
<reference evidence="2" key="1">
    <citation type="journal article" date="2014" name="PLoS ONE">
        <title>Transcriptome-Based Identification of ABC Transporters in the Western Tarnished Plant Bug Lygus hesperus.</title>
        <authorList>
            <person name="Hull J.J."/>
            <person name="Chaney K."/>
            <person name="Geib S.M."/>
            <person name="Fabrick J.A."/>
            <person name="Brent C.S."/>
            <person name="Walsh D."/>
            <person name="Lavine L.C."/>
        </authorList>
    </citation>
    <scope>NUCLEOTIDE SEQUENCE</scope>
</reference>
<proteinExistence type="predicted"/>
<organism evidence="2">
    <name type="scientific">Lygus hesperus</name>
    <name type="common">Western plant bug</name>
    <dbReference type="NCBI Taxonomy" id="30085"/>
    <lineage>
        <taxon>Eukaryota</taxon>
        <taxon>Metazoa</taxon>
        <taxon>Ecdysozoa</taxon>
        <taxon>Arthropoda</taxon>
        <taxon>Hexapoda</taxon>
        <taxon>Insecta</taxon>
        <taxon>Pterygota</taxon>
        <taxon>Neoptera</taxon>
        <taxon>Paraneoptera</taxon>
        <taxon>Hemiptera</taxon>
        <taxon>Heteroptera</taxon>
        <taxon>Panheteroptera</taxon>
        <taxon>Cimicomorpha</taxon>
        <taxon>Miridae</taxon>
        <taxon>Mirini</taxon>
        <taxon>Lygus</taxon>
    </lineage>
</organism>
<dbReference type="EMBL" id="GBRD01004580">
    <property type="protein sequence ID" value="JAG61241.1"/>
    <property type="molecule type" value="Transcribed_RNA"/>
</dbReference>
<dbReference type="EMBL" id="GBHO01015671">
    <property type="protein sequence ID" value="JAG27933.1"/>
    <property type="molecule type" value="Transcribed_RNA"/>
</dbReference>
<gene>
    <name evidence="2" type="ORF">CM83_19476</name>
    <name evidence="1" type="ORF">CM83_19479</name>
</gene>
<sequence length="119" mass="13385">MSTSMKAESLNTCGAWNVPEASATRQWQVVTRRLVVYKIAPQIPRFLKSTVPKNGNSLGLTFCSAVYRTKNAKLIEKMTLFRRMGYSSFDPFQITTTSTSTMTWITLKSCWLFSAVPSS</sequence>
<reference evidence="2" key="2">
    <citation type="submission" date="2014-07" db="EMBL/GenBank/DDBJ databases">
        <authorList>
            <person name="Hull J."/>
        </authorList>
    </citation>
    <scope>NUCLEOTIDE SEQUENCE</scope>
</reference>